<dbReference type="Gene3D" id="3.10.100.10">
    <property type="entry name" value="Mannose-Binding Protein A, subunit A"/>
    <property type="match status" value="1"/>
</dbReference>
<evidence type="ECO:0000256" key="3">
    <source>
        <dbReference type="ARBA" id="ARBA00023157"/>
    </source>
</evidence>
<dbReference type="SUPFAM" id="SSF57196">
    <property type="entry name" value="EGF/Laminin"/>
    <property type="match status" value="2"/>
</dbReference>
<dbReference type="Gene3D" id="2.10.25.10">
    <property type="entry name" value="Laminin"/>
    <property type="match status" value="2"/>
</dbReference>
<evidence type="ECO:0000256" key="2">
    <source>
        <dbReference type="ARBA" id="ARBA00022729"/>
    </source>
</evidence>
<dbReference type="InterPro" id="IPR016187">
    <property type="entry name" value="CTDL_fold"/>
</dbReference>
<feature type="domain" description="EGF-like" evidence="6">
    <location>
        <begin position="811"/>
        <end position="851"/>
    </location>
</feature>
<dbReference type="PROSITE" id="PS50041">
    <property type="entry name" value="C_TYPE_LECTIN_2"/>
    <property type="match status" value="1"/>
</dbReference>
<dbReference type="InterPro" id="IPR036058">
    <property type="entry name" value="Kazal_dom_sf"/>
</dbReference>
<comment type="caution">
    <text evidence="4">Lacks conserved residue(s) required for the propagation of feature annotation.</text>
</comment>
<dbReference type="Pfam" id="PF00059">
    <property type="entry name" value="Lectin_C"/>
    <property type="match status" value="1"/>
</dbReference>
<dbReference type="InterPro" id="IPR016186">
    <property type="entry name" value="C-type_lectin-like/link_sf"/>
</dbReference>
<dbReference type="SMART" id="SM00181">
    <property type="entry name" value="EGF"/>
    <property type="match status" value="2"/>
</dbReference>
<accession>A0ABN8QL66</accession>
<dbReference type="Pfam" id="PF09458">
    <property type="entry name" value="H_lectin"/>
    <property type="match status" value="1"/>
</dbReference>
<comment type="caution">
    <text evidence="9">The sequence shown here is derived from an EMBL/GenBank/DDBJ whole genome shotgun (WGS) entry which is preliminary data.</text>
</comment>
<dbReference type="EMBL" id="CALNXI010001302">
    <property type="protein sequence ID" value="CAH3164022.1"/>
    <property type="molecule type" value="Genomic_DNA"/>
</dbReference>
<dbReference type="InterPro" id="IPR037221">
    <property type="entry name" value="H-type_lectin_dom_sf"/>
</dbReference>
<sequence>AASFRAGKANVTTVSPRLFTCQRISFATPFHGGQKITVLATLGRSIKSPTRGNGGAIWVESVDNSGFKACILEYSDGSNNTAEVNWIAIQSAPSGAKKGTTSLSDWSTGTKCIRVNFQQPFLSPPVILVTPSHQTPERPQDAMAVWMEDWRKDGFKTCLKESKIFDGVHKNIEVNWMAYTEVSLDNFTLTENLVFANNTPQQNSLALCQRVNFTSLFFDPPVVMLTPKRSYYGNNVSSHGSACDAMTAWVEFTSRKDMEICIKHYNSDENMKNIITVDYLVIGDLDPCIEVTCGHYGYCKAMGPYVARCVCVDRCPSYQEPVCSSNGTTYDNKCLFEQEMCSLRLNFTIQHPGSCEGFPLQRGRRSMPHTPSLGYSFCQVIRLEPYGFYPDKPIEAQIAVNHLDTSDKSYVHDASVSWIEDVNYDKFTACVMTAGFNERMSYSNVTVDWLAYQGAPVGGVAGVQRISQWWTGTTCETVNFPTGKFSKKPFVFLTVAHHHAGLKRDAASVWLENITTASCRICLRELENYAGSHEDIYVNWLAFSTSQKPLFSEQNSVYFENSNSPPADFNNAFCKDIYFSKTYQSAPNVFVSANHSSTGGNLDPKHNSITAWVEYINTTGARVCFKELYESKYDPLSIQYIVLSDICKPGWSYFSGYCYITSQACTTWLTAVSNCSTMSSSLVTVHNQTENVYIQHRHNGEKSWIGLNDRSVEGSFVWANKELSSFRFWARNQPNNWKNEDCVHTLGARHGYTWNDVPCDNCYNFTCFTDFDECASDSNDCDVNAVCQNILGSYTCTCKSGYTGNGRTCGDLNECSSNSDNCDVNAICHNTVGSYTCTCKPEYKGDGRTCTGCQPVGVTDPNRIPNAQMTASSYYSTGYYPYNARLNNGWGAGGWTPKTKRGPRTDWLQVDMAKVRSVCGVATQGITRYSEWTTSYVLRMSKDGITWNSYEENNTEKVFQGNTDQNTIVKHSFPTAVKARFVRFYYVSYNNWPAIRVEIYVN</sequence>
<dbReference type="PROSITE" id="PS00615">
    <property type="entry name" value="C_TYPE_LECTIN_1"/>
    <property type="match status" value="1"/>
</dbReference>
<dbReference type="PROSITE" id="PS51465">
    <property type="entry name" value="KAZAL_2"/>
    <property type="match status" value="1"/>
</dbReference>
<dbReference type="SUPFAM" id="SSF141086">
    <property type="entry name" value="Agglutinin HPA-like"/>
    <property type="match status" value="1"/>
</dbReference>
<feature type="domain" description="F5/8 type C" evidence="5">
    <location>
        <begin position="850"/>
        <end position="1002"/>
    </location>
</feature>
<dbReference type="PROSITE" id="PS01187">
    <property type="entry name" value="EGF_CA"/>
    <property type="match status" value="1"/>
</dbReference>
<dbReference type="InterPro" id="IPR002350">
    <property type="entry name" value="Kazal_dom"/>
</dbReference>
<dbReference type="SMART" id="SM00034">
    <property type="entry name" value="CLECT"/>
    <property type="match status" value="1"/>
</dbReference>
<dbReference type="PANTHER" id="PTHR24543">
    <property type="entry name" value="MULTICOPPER OXIDASE-RELATED"/>
    <property type="match status" value="1"/>
</dbReference>
<dbReference type="InterPro" id="IPR018097">
    <property type="entry name" value="EGF_Ca-bd_CS"/>
</dbReference>
<dbReference type="CDD" id="cd00104">
    <property type="entry name" value="KAZAL_FS"/>
    <property type="match status" value="1"/>
</dbReference>
<keyword evidence="3" id="KW-1015">Disulfide bond</keyword>
<dbReference type="PANTHER" id="PTHR24543:SF335">
    <property type="entry name" value="EGF-LIKE REPEAT AND DISCOIDIN I-LIKE DOMAIN-CONTAINING PROTEIN 3"/>
    <property type="match status" value="1"/>
</dbReference>
<dbReference type="Pfam" id="PF07648">
    <property type="entry name" value="Kazal_2"/>
    <property type="match status" value="1"/>
</dbReference>
<dbReference type="InterPro" id="IPR019019">
    <property type="entry name" value="H-type_lectin_domain"/>
</dbReference>
<evidence type="ECO:0000259" key="5">
    <source>
        <dbReference type="PROSITE" id="PS50022"/>
    </source>
</evidence>
<feature type="domain" description="C-type lectin" evidence="7">
    <location>
        <begin position="654"/>
        <end position="768"/>
    </location>
</feature>
<dbReference type="InterPro" id="IPR000421">
    <property type="entry name" value="FA58C"/>
</dbReference>
<evidence type="ECO:0000259" key="7">
    <source>
        <dbReference type="PROSITE" id="PS50041"/>
    </source>
</evidence>
<feature type="domain" description="EGF-like" evidence="6">
    <location>
        <begin position="770"/>
        <end position="810"/>
    </location>
</feature>
<evidence type="ECO:0000313" key="9">
    <source>
        <dbReference type="EMBL" id="CAH3164022.1"/>
    </source>
</evidence>
<dbReference type="CDD" id="cd00054">
    <property type="entry name" value="EGF_CA"/>
    <property type="match status" value="2"/>
</dbReference>
<dbReference type="PROSITE" id="PS00010">
    <property type="entry name" value="ASX_HYDROXYL"/>
    <property type="match status" value="2"/>
</dbReference>
<evidence type="ECO:0000313" key="10">
    <source>
        <dbReference type="Proteomes" id="UP001159427"/>
    </source>
</evidence>
<dbReference type="SUPFAM" id="SSF49785">
    <property type="entry name" value="Galactose-binding domain-like"/>
    <property type="match status" value="1"/>
</dbReference>
<dbReference type="SUPFAM" id="SSF100895">
    <property type="entry name" value="Kazal-type serine protease inhibitors"/>
    <property type="match status" value="1"/>
</dbReference>
<dbReference type="CDD" id="cd00057">
    <property type="entry name" value="FA58C"/>
    <property type="match status" value="1"/>
</dbReference>
<dbReference type="InterPro" id="IPR024731">
    <property type="entry name" value="NELL2-like_EGF"/>
</dbReference>
<feature type="domain" description="Kazal-like" evidence="8">
    <location>
        <begin position="310"/>
        <end position="357"/>
    </location>
</feature>
<dbReference type="InterPro" id="IPR018378">
    <property type="entry name" value="C-type_lectin_CS"/>
</dbReference>
<dbReference type="Gene3D" id="2.60.40.2080">
    <property type="match status" value="4"/>
</dbReference>
<evidence type="ECO:0000256" key="1">
    <source>
        <dbReference type="ARBA" id="ARBA00022536"/>
    </source>
</evidence>
<dbReference type="SUPFAM" id="SSF56436">
    <property type="entry name" value="C-type lectin-like"/>
    <property type="match status" value="1"/>
</dbReference>
<dbReference type="Pfam" id="PF00754">
    <property type="entry name" value="F5_F8_type_C"/>
    <property type="match status" value="1"/>
</dbReference>
<dbReference type="Gene3D" id="2.60.120.260">
    <property type="entry name" value="Galactose-binding domain-like"/>
    <property type="match status" value="1"/>
</dbReference>
<dbReference type="SMART" id="SM00280">
    <property type="entry name" value="KAZAL"/>
    <property type="match status" value="1"/>
</dbReference>
<dbReference type="InterPro" id="IPR008979">
    <property type="entry name" value="Galactose-bd-like_sf"/>
</dbReference>
<evidence type="ECO:0000259" key="8">
    <source>
        <dbReference type="PROSITE" id="PS51465"/>
    </source>
</evidence>
<dbReference type="Proteomes" id="UP001159427">
    <property type="component" value="Unassembled WGS sequence"/>
</dbReference>
<evidence type="ECO:0000259" key="6">
    <source>
        <dbReference type="PROSITE" id="PS50026"/>
    </source>
</evidence>
<dbReference type="InterPro" id="IPR000742">
    <property type="entry name" value="EGF"/>
</dbReference>
<dbReference type="PROSITE" id="PS01186">
    <property type="entry name" value="EGF_2"/>
    <property type="match status" value="1"/>
</dbReference>
<organism evidence="9 10">
    <name type="scientific">Porites evermanni</name>
    <dbReference type="NCBI Taxonomy" id="104178"/>
    <lineage>
        <taxon>Eukaryota</taxon>
        <taxon>Metazoa</taxon>
        <taxon>Cnidaria</taxon>
        <taxon>Anthozoa</taxon>
        <taxon>Hexacorallia</taxon>
        <taxon>Scleractinia</taxon>
        <taxon>Fungiina</taxon>
        <taxon>Poritidae</taxon>
        <taxon>Porites</taxon>
    </lineage>
</organism>
<dbReference type="InterPro" id="IPR001881">
    <property type="entry name" value="EGF-like_Ca-bd_dom"/>
</dbReference>
<feature type="non-terminal residue" evidence="9">
    <location>
        <position position="1"/>
    </location>
</feature>
<dbReference type="PROSITE" id="PS50026">
    <property type="entry name" value="EGF_3"/>
    <property type="match status" value="2"/>
</dbReference>
<evidence type="ECO:0000256" key="4">
    <source>
        <dbReference type="PROSITE-ProRule" id="PRU00076"/>
    </source>
</evidence>
<reference evidence="9 10" key="1">
    <citation type="submission" date="2022-05" db="EMBL/GenBank/DDBJ databases">
        <authorList>
            <consortium name="Genoscope - CEA"/>
            <person name="William W."/>
        </authorList>
    </citation>
    <scope>NUCLEOTIDE SEQUENCE [LARGE SCALE GENOMIC DNA]</scope>
</reference>
<dbReference type="Pfam" id="PF12947">
    <property type="entry name" value="EGF_3"/>
    <property type="match status" value="2"/>
</dbReference>
<dbReference type="SMART" id="SM00179">
    <property type="entry name" value="EGF_CA"/>
    <property type="match status" value="2"/>
</dbReference>
<dbReference type="SMART" id="SM00231">
    <property type="entry name" value="FA58C"/>
    <property type="match status" value="1"/>
</dbReference>
<dbReference type="PROSITE" id="PS01285">
    <property type="entry name" value="FA58C_1"/>
    <property type="match status" value="1"/>
</dbReference>
<dbReference type="InterPro" id="IPR001304">
    <property type="entry name" value="C-type_lectin-like"/>
</dbReference>
<dbReference type="Gene3D" id="3.30.60.30">
    <property type="match status" value="1"/>
</dbReference>
<gene>
    <name evidence="9" type="ORF">PEVE_00004832</name>
</gene>
<keyword evidence="10" id="KW-1185">Reference proteome</keyword>
<dbReference type="PROSITE" id="PS50022">
    <property type="entry name" value="FA58C_3"/>
    <property type="match status" value="1"/>
</dbReference>
<keyword evidence="1 4" id="KW-0245">EGF-like domain</keyword>
<dbReference type="InterPro" id="IPR000152">
    <property type="entry name" value="EGF-type_Asp/Asn_hydroxyl_site"/>
</dbReference>
<proteinExistence type="predicted"/>
<keyword evidence="2" id="KW-0732">Signal</keyword>
<protein>
    <submittedName>
        <fullName evidence="9">Uncharacterized protein</fullName>
    </submittedName>
</protein>
<name>A0ABN8QL66_9CNID</name>